<keyword evidence="3" id="KW-1185">Reference proteome</keyword>
<dbReference type="PANTHER" id="PTHR48207:SF4">
    <property type="entry name" value="BLL6097 PROTEIN"/>
    <property type="match status" value="1"/>
</dbReference>
<dbReference type="Pfam" id="PF02515">
    <property type="entry name" value="CoA_transf_3"/>
    <property type="match status" value="1"/>
</dbReference>
<dbReference type="InterPro" id="IPR050483">
    <property type="entry name" value="CoA-transferase_III_domain"/>
</dbReference>
<dbReference type="RefSeq" id="WP_161317019.1">
    <property type="nucleotide sequence ID" value="NZ_WTUW01000009.1"/>
</dbReference>
<organism evidence="2 3">
    <name type="scientific">Sneathiella litorea</name>
    <dbReference type="NCBI Taxonomy" id="2606216"/>
    <lineage>
        <taxon>Bacteria</taxon>
        <taxon>Pseudomonadati</taxon>
        <taxon>Pseudomonadota</taxon>
        <taxon>Alphaproteobacteria</taxon>
        <taxon>Sneathiellales</taxon>
        <taxon>Sneathiellaceae</taxon>
        <taxon>Sneathiella</taxon>
    </lineage>
</organism>
<protein>
    <submittedName>
        <fullName evidence="2">CoA transferase</fullName>
    </submittedName>
</protein>
<evidence type="ECO:0000256" key="1">
    <source>
        <dbReference type="ARBA" id="ARBA00022679"/>
    </source>
</evidence>
<gene>
    <name evidence="2" type="ORF">GQE98_17090</name>
</gene>
<dbReference type="InterPro" id="IPR044855">
    <property type="entry name" value="CoA-Trfase_III_dom3_sf"/>
</dbReference>
<dbReference type="AlphaFoldDB" id="A0A6L8WBC5"/>
<dbReference type="EMBL" id="WTUW01000009">
    <property type="protein sequence ID" value="MZR32358.1"/>
    <property type="molecule type" value="Genomic_DNA"/>
</dbReference>
<dbReference type="PANTHER" id="PTHR48207">
    <property type="entry name" value="SUCCINATE--HYDROXYMETHYLGLUTARATE COA-TRANSFERASE"/>
    <property type="match status" value="1"/>
</dbReference>
<proteinExistence type="predicted"/>
<dbReference type="InterPro" id="IPR023606">
    <property type="entry name" value="CoA-Trfase_III_dom_1_sf"/>
</dbReference>
<dbReference type="Gene3D" id="3.30.1540.10">
    <property type="entry name" value="formyl-coa transferase, domain 3"/>
    <property type="match status" value="1"/>
</dbReference>
<sequence length="397" mass="44100">MAGVLDGIRVVELTTVILGPWATQMLGDMGADVIKVETPTGDTTRHTGPRKNPGMGSLYLATNRNKRSIVLDLTKDSGREALFKVIKTADVFVHNLRPKVAKKLGLEYDKFKDEFPDLVYCAAYGFRAGGPKADKPAYDDIIQAASGLADLLTITSDQPRYVPTIIADKASSLNLVSAILAGLVNRERGGGGQAIEVPMFEALVDFVMVEHLYGACFEPPIAKMGYERLLNTMRKPYATTDGYLAVLPYTDRNWQDLFDVAGRDDLKDDPRFESHASRVDHSQEIYGLLADIISTRSSADWQRDLDAKNIPVQTVMTKEMLLEDEQLNATGFWRLEEHPTEGTLRMIDPPIRFSKTPSTIRSMPPHLGEQSGEILREAGYSEAEIDQFMKEKVTQQS</sequence>
<accession>A0A6L8WBC5</accession>
<dbReference type="Proteomes" id="UP000476030">
    <property type="component" value="Unassembled WGS sequence"/>
</dbReference>
<keyword evidence="1 2" id="KW-0808">Transferase</keyword>
<name>A0A6L8WBC5_9PROT</name>
<dbReference type="GO" id="GO:0008410">
    <property type="term" value="F:CoA-transferase activity"/>
    <property type="evidence" value="ECO:0007669"/>
    <property type="project" value="TreeGrafter"/>
</dbReference>
<reference evidence="2 3" key="1">
    <citation type="submission" date="2019-12" db="EMBL/GenBank/DDBJ databases">
        <title>Snethiella sp. nov. sp. isolated from sea sand.</title>
        <authorList>
            <person name="Kim J."/>
            <person name="Jeong S.E."/>
            <person name="Jung H.S."/>
            <person name="Jeon C.O."/>
        </authorList>
    </citation>
    <scope>NUCLEOTIDE SEQUENCE [LARGE SCALE GENOMIC DNA]</scope>
    <source>
        <strain evidence="2 3">DP05</strain>
    </source>
</reference>
<comment type="caution">
    <text evidence="2">The sequence shown here is derived from an EMBL/GenBank/DDBJ whole genome shotgun (WGS) entry which is preliminary data.</text>
</comment>
<dbReference type="SUPFAM" id="SSF89796">
    <property type="entry name" value="CoA-transferase family III (CaiB/BaiF)"/>
    <property type="match status" value="1"/>
</dbReference>
<evidence type="ECO:0000313" key="2">
    <source>
        <dbReference type="EMBL" id="MZR32358.1"/>
    </source>
</evidence>
<evidence type="ECO:0000313" key="3">
    <source>
        <dbReference type="Proteomes" id="UP000476030"/>
    </source>
</evidence>
<dbReference type="Gene3D" id="3.40.50.10540">
    <property type="entry name" value="Crotonobetainyl-coa:carnitine coa-transferase, domain 1"/>
    <property type="match status" value="1"/>
</dbReference>
<dbReference type="InterPro" id="IPR003673">
    <property type="entry name" value="CoA-Trfase_fam_III"/>
</dbReference>